<dbReference type="SUPFAM" id="SSF55729">
    <property type="entry name" value="Acyl-CoA N-acyltransferases (Nat)"/>
    <property type="match status" value="1"/>
</dbReference>
<dbReference type="EMBL" id="GG672752">
    <property type="protein sequence ID" value="EER16735.1"/>
    <property type="molecule type" value="Genomic_DNA"/>
</dbReference>
<keyword evidence="4" id="KW-1185">Reference proteome</keyword>
<dbReference type="InterPro" id="IPR016181">
    <property type="entry name" value="Acyl_CoA_acyltransferase"/>
</dbReference>
<accession>C5KFI6</accession>
<evidence type="ECO:0000256" key="1">
    <source>
        <dbReference type="SAM" id="MobiDB-lite"/>
    </source>
</evidence>
<dbReference type="GeneID" id="9063845"/>
<reference evidence="3 4" key="1">
    <citation type="submission" date="2008-07" db="EMBL/GenBank/DDBJ databases">
        <authorList>
            <person name="El-Sayed N."/>
            <person name="Caler E."/>
            <person name="Inman J."/>
            <person name="Amedeo P."/>
            <person name="Hass B."/>
            <person name="Wortman J."/>
        </authorList>
    </citation>
    <scope>NUCLEOTIDE SEQUENCE [LARGE SCALE GENOMIC DNA]</scope>
    <source>
        <strain evidence="3">ATCC 50983</strain>
        <strain evidence="4">ATCC 50983 / TXsc</strain>
    </source>
</reference>
<dbReference type="Proteomes" id="UP000007800">
    <property type="component" value="Unassembled WGS sequence"/>
</dbReference>
<dbReference type="RefSeq" id="XP_002784784.1">
    <property type="nucleotide sequence ID" value="XM_002784738.1"/>
</dbReference>
<proteinExistence type="predicted"/>
<name>C5KFI6_PERM5</name>
<evidence type="ECO:0000313" key="2">
    <source>
        <dbReference type="EMBL" id="EER16580.1"/>
    </source>
</evidence>
<feature type="region of interest" description="Disordered" evidence="1">
    <location>
        <begin position="1"/>
        <end position="66"/>
    </location>
</feature>
<protein>
    <submittedName>
        <fullName evidence="3">Uncharacterized protein</fullName>
    </submittedName>
</protein>
<dbReference type="RefSeq" id="XP_002784939.1">
    <property type="nucleotide sequence ID" value="XM_002784893.1"/>
</dbReference>
<organism evidence="4">
    <name type="scientific">Perkinsus marinus (strain ATCC 50983 / TXsc)</name>
    <dbReference type="NCBI Taxonomy" id="423536"/>
    <lineage>
        <taxon>Eukaryota</taxon>
        <taxon>Sar</taxon>
        <taxon>Alveolata</taxon>
        <taxon>Perkinsozoa</taxon>
        <taxon>Perkinsea</taxon>
        <taxon>Perkinsida</taxon>
        <taxon>Perkinsidae</taxon>
        <taxon>Perkinsus</taxon>
    </lineage>
</organism>
<evidence type="ECO:0000313" key="3">
    <source>
        <dbReference type="EMBL" id="EER16735.1"/>
    </source>
</evidence>
<gene>
    <name evidence="2" type="ORF">Pmar_PMAR017468</name>
    <name evidence="3" type="ORF">Pmar_PMAR022582</name>
</gene>
<dbReference type="EMBL" id="GG672895">
    <property type="protein sequence ID" value="EER16580.1"/>
    <property type="molecule type" value="Genomic_DNA"/>
</dbReference>
<evidence type="ECO:0000313" key="4">
    <source>
        <dbReference type="Proteomes" id="UP000007800"/>
    </source>
</evidence>
<dbReference type="InParanoid" id="C5KFI6"/>
<sequence>MARRCSPRKAAIEARKRLSLGSGRLRAPRTQQRSPRSSMKKASPKVARKSSLCEDTPGSSKITPRKKFWSDEDGIGELARHCRAGRKTLWEKLPGYSVQFELDEKRISLKVCGEDLGRGERQLYLVNEVVYDIRNCLGASMFVEGFPECKLKEVGERGRYSGSTINCASLCILHDGRNAPKEQSPVVLASCLYRYDAVSRDAMILLFTTAKSVMYPVPRGRRGYELDCRGRGLGRLLDEQLCEWLMKYKECRSAYVEMLNQHVAEFWMKIGYVPLISRYDVNQTFRGFHGTELARKMLWY</sequence>
<dbReference type="AlphaFoldDB" id="C5KFI6"/>
<feature type="compositionally biased region" description="Basic residues" evidence="1">
    <location>
        <begin position="38"/>
        <end position="48"/>
    </location>
</feature>
<dbReference type="OrthoDB" id="472329at2759"/>
<dbReference type="GeneID" id="9063663"/>